<dbReference type="EMBL" id="CP099426">
    <property type="protein sequence ID" value="USW57246.1"/>
    <property type="molecule type" value="Genomic_DNA"/>
</dbReference>
<evidence type="ECO:0000313" key="9">
    <source>
        <dbReference type="Proteomes" id="UP001056384"/>
    </source>
</evidence>
<keyword evidence="4 6" id="KW-0326">Glycosidase</keyword>
<evidence type="ECO:0000256" key="3">
    <source>
        <dbReference type="ARBA" id="ARBA00022801"/>
    </source>
</evidence>
<comment type="pathway">
    <text evidence="1">Glycan metabolism; L-arabinan degradation.</text>
</comment>
<dbReference type="SUPFAM" id="SSF75005">
    <property type="entry name" value="Arabinanase/levansucrase/invertase"/>
    <property type="match status" value="1"/>
</dbReference>
<accession>A0A9Q9B4Z3</accession>
<dbReference type="Gene3D" id="2.115.10.20">
    <property type="entry name" value="Glycosyl hydrolase domain, family 43"/>
    <property type="match status" value="1"/>
</dbReference>
<dbReference type="Proteomes" id="UP001056384">
    <property type="component" value="Chromosome 9"/>
</dbReference>
<dbReference type="InterPro" id="IPR023296">
    <property type="entry name" value="Glyco_hydro_beta-prop_sf"/>
</dbReference>
<evidence type="ECO:0000256" key="6">
    <source>
        <dbReference type="RuleBase" id="RU361187"/>
    </source>
</evidence>
<name>A0A9Q9B4Z3_9PEZI</name>
<proteinExistence type="inferred from homology"/>
<feature type="signal peptide" evidence="7">
    <location>
        <begin position="1"/>
        <end position="21"/>
    </location>
</feature>
<gene>
    <name evidence="8" type="ORF">Slin15195_G105650</name>
</gene>
<evidence type="ECO:0000256" key="5">
    <source>
        <dbReference type="ARBA" id="ARBA00042202"/>
    </source>
</evidence>
<dbReference type="InterPro" id="IPR006710">
    <property type="entry name" value="Glyco_hydro_43"/>
</dbReference>
<keyword evidence="3 6" id="KW-0378">Hydrolase</keyword>
<evidence type="ECO:0000313" key="8">
    <source>
        <dbReference type="EMBL" id="USW57246.1"/>
    </source>
</evidence>
<dbReference type="GO" id="GO:0004553">
    <property type="term" value="F:hydrolase activity, hydrolyzing O-glycosyl compounds"/>
    <property type="evidence" value="ECO:0007669"/>
    <property type="project" value="InterPro"/>
</dbReference>
<reference evidence="8" key="1">
    <citation type="submission" date="2022-06" db="EMBL/GenBank/DDBJ databases">
        <title>Complete genome sequences of two strains of the flax pathogen Septoria linicola.</title>
        <authorList>
            <person name="Lapalu N."/>
            <person name="Simon A."/>
            <person name="Demenou B."/>
            <person name="Paumier D."/>
            <person name="Guillot M.-P."/>
            <person name="Gout L."/>
            <person name="Valade R."/>
        </authorList>
    </citation>
    <scope>NUCLEOTIDE SEQUENCE</scope>
    <source>
        <strain evidence="8">SE15195</strain>
    </source>
</reference>
<dbReference type="Pfam" id="PF04616">
    <property type="entry name" value="Glyco_hydro_43"/>
    <property type="match status" value="1"/>
</dbReference>
<dbReference type="GO" id="GO:0005975">
    <property type="term" value="P:carbohydrate metabolic process"/>
    <property type="evidence" value="ECO:0007669"/>
    <property type="project" value="InterPro"/>
</dbReference>
<protein>
    <recommendedName>
        <fullName evidence="5">Endo-1,5-alpha-L-arabinanase A</fullName>
    </recommendedName>
</protein>
<keyword evidence="7" id="KW-0732">Signal</keyword>
<organism evidence="8 9">
    <name type="scientific">Septoria linicola</name>
    <dbReference type="NCBI Taxonomy" id="215465"/>
    <lineage>
        <taxon>Eukaryota</taxon>
        <taxon>Fungi</taxon>
        <taxon>Dikarya</taxon>
        <taxon>Ascomycota</taxon>
        <taxon>Pezizomycotina</taxon>
        <taxon>Dothideomycetes</taxon>
        <taxon>Dothideomycetidae</taxon>
        <taxon>Mycosphaerellales</taxon>
        <taxon>Mycosphaerellaceae</taxon>
        <taxon>Septoria</taxon>
    </lineage>
</organism>
<evidence type="ECO:0000256" key="2">
    <source>
        <dbReference type="ARBA" id="ARBA00009865"/>
    </source>
</evidence>
<dbReference type="AlphaFoldDB" id="A0A9Q9B4Z3"/>
<dbReference type="CDD" id="cd08983">
    <property type="entry name" value="GH43_Bt3655-like"/>
    <property type="match status" value="1"/>
</dbReference>
<dbReference type="InterPro" id="IPR050727">
    <property type="entry name" value="GH43_arabinanases"/>
</dbReference>
<dbReference type="PANTHER" id="PTHR43301:SF3">
    <property type="entry name" value="ARABINAN ENDO-1,5-ALPHA-L-ARABINOSIDASE A-RELATED"/>
    <property type="match status" value="1"/>
</dbReference>
<evidence type="ECO:0000256" key="1">
    <source>
        <dbReference type="ARBA" id="ARBA00004834"/>
    </source>
</evidence>
<sequence>MRSLVLQLLTAASGLTSLAQASPALRSRQAAGYEGYAFAYFTGNSIDGEKIFFAASNGNNALDWQELNGGQPVLSSNQGTKGLRDPFIIRSSDGGKFFLLATDLSIGSGTSWGDSVRTGSRYLEIWESTDLVNWSEQRHIQVSPPTAGNTWAPEAYYDEDISAYVVYWASSLYEESDTNHTGNSYHRMLYATTQDFVTFSEPQVWQDAGTARIDSTVLKSGDTYYRFTKDEGGVTGCTDIIQESSTRLLNQLDGWTTTATCIGRDAGTQAIEGPTSFRANTGDVNGDKFYLFVDEYGGRGYIPLETADIAKPDWKVAPSYKLPTSPRHGTVIPVTAAELERLTSTLNKRDESKL</sequence>
<keyword evidence="9" id="KW-1185">Reference proteome</keyword>
<evidence type="ECO:0000256" key="7">
    <source>
        <dbReference type="SAM" id="SignalP"/>
    </source>
</evidence>
<feature type="chain" id="PRO_5040162601" description="Endo-1,5-alpha-L-arabinanase A" evidence="7">
    <location>
        <begin position="22"/>
        <end position="354"/>
    </location>
</feature>
<dbReference type="PANTHER" id="PTHR43301">
    <property type="entry name" value="ARABINAN ENDO-1,5-ALPHA-L-ARABINOSIDASE"/>
    <property type="match status" value="1"/>
</dbReference>
<comment type="similarity">
    <text evidence="2 6">Belongs to the glycosyl hydrolase 43 family.</text>
</comment>
<evidence type="ECO:0000256" key="4">
    <source>
        <dbReference type="ARBA" id="ARBA00023295"/>
    </source>
</evidence>